<evidence type="ECO:0000256" key="2">
    <source>
        <dbReference type="ARBA" id="ARBA00022741"/>
    </source>
</evidence>
<comment type="catalytic activity">
    <reaction evidence="7">
        <text>Couples ATP hydrolysis with the unwinding of duplex DNA by translocating in the 3'-5' direction.</text>
        <dbReference type="EC" id="5.6.2.4"/>
    </reaction>
</comment>
<dbReference type="InterPro" id="IPR027417">
    <property type="entry name" value="P-loop_NTPase"/>
</dbReference>
<dbReference type="InterPro" id="IPR044876">
    <property type="entry name" value="HRDC_dom_sf"/>
</dbReference>
<gene>
    <name evidence="14" type="ORF">PO878_13260</name>
</gene>
<sequence length="658" mass="71157">MDGPRLLAGLDAQQRRAVTDPGQPLCILAGAGSGKTRVLTRRIAHRATEGSAEPRHVLALTFTRKAATEMGARLGALGLRDRPTVGTFHAVAWAQLRTFWADRGRPVPGLLESKVRLLRSLPGRALAPGELAAEVEWARARQVPPERYAHAAHQEDRRVAAPLEQVAEAYAAYEREKQRRGVVDFDDVLARCAEALESDPAFAAAQRWRFRHLFVDEFQDVNPLQHRLLEAWRGDRPDLCVVGDPRQAIYRWNGADARYLTRFADDHPGATVVELTGNYRSTPQVLHLAGAVLGPGTSRLVAHRGDGEVPTITAYATDVDEAAGIVAAARLAHPPGARWDRQAVLVRTNGQMGLLEEALVAAHIPFRLRGADPLLQRPAVRDALRSLGAGPERPLRMALDDLDALAEEAEAAGATDRAGDLAALARLARDLDLTDPTAPTSALRGWVGHAVGADGPGRGGDAVEVVTFHAAKGLEWPVVHVAGLEDGYVPIRHARTPEAEAEERRLLHVALTRAEDVLRLSWAATRTLRDREVRRRPSPYLTPLSEARALLADAARPAPPEAGLARARRALADATASDPPRRLRAALEAWRAEAARRVDVPPAVVLSDRILAEVARRAPTDVDALAEVRGIGALTLDAHGAALLDVVREHAGAQEAPR</sequence>
<dbReference type="Gene3D" id="1.10.10.160">
    <property type="match status" value="1"/>
</dbReference>
<evidence type="ECO:0000256" key="3">
    <source>
        <dbReference type="ARBA" id="ARBA00022801"/>
    </source>
</evidence>
<organism evidence="14 15">
    <name type="scientific">Iamia majanohamensis</name>
    <dbReference type="NCBI Taxonomy" id="467976"/>
    <lineage>
        <taxon>Bacteria</taxon>
        <taxon>Bacillati</taxon>
        <taxon>Actinomycetota</taxon>
        <taxon>Acidimicrobiia</taxon>
        <taxon>Acidimicrobiales</taxon>
        <taxon>Iamiaceae</taxon>
        <taxon>Iamia</taxon>
    </lineage>
</organism>
<dbReference type="SUPFAM" id="SSF47819">
    <property type="entry name" value="HRDC-like"/>
    <property type="match status" value="1"/>
</dbReference>
<feature type="domain" description="UvrD-like helicase ATP-binding" evidence="12">
    <location>
        <begin position="8"/>
        <end position="282"/>
    </location>
</feature>
<dbReference type="PANTHER" id="PTHR11070">
    <property type="entry name" value="UVRD / RECB / PCRA DNA HELICASE FAMILY MEMBER"/>
    <property type="match status" value="1"/>
</dbReference>
<evidence type="ECO:0000313" key="15">
    <source>
        <dbReference type="Proteomes" id="UP001216390"/>
    </source>
</evidence>
<dbReference type="PROSITE" id="PS51198">
    <property type="entry name" value="UVRD_HELICASE_ATP_BIND"/>
    <property type="match status" value="1"/>
</dbReference>
<dbReference type="Proteomes" id="UP001216390">
    <property type="component" value="Chromosome"/>
</dbReference>
<dbReference type="EC" id="5.6.2.4" evidence="8"/>
<dbReference type="Gene3D" id="1.10.150.80">
    <property type="entry name" value="HRDC domain"/>
    <property type="match status" value="1"/>
</dbReference>
<dbReference type="RefSeq" id="WP_272734990.1">
    <property type="nucleotide sequence ID" value="NZ_CP116942.1"/>
</dbReference>
<dbReference type="GO" id="GO:0016787">
    <property type="term" value="F:hydrolase activity"/>
    <property type="evidence" value="ECO:0007669"/>
    <property type="project" value="UniProtKB-UniRule"/>
</dbReference>
<accession>A0AAE9Y350</accession>
<keyword evidence="3 10" id="KW-0378">Hydrolase</keyword>
<feature type="domain" description="HRDC" evidence="11">
    <location>
        <begin position="577"/>
        <end position="657"/>
    </location>
</feature>
<evidence type="ECO:0000256" key="10">
    <source>
        <dbReference type="PROSITE-ProRule" id="PRU00560"/>
    </source>
</evidence>
<dbReference type="Gene3D" id="3.40.50.300">
    <property type="entry name" value="P-loop containing nucleotide triphosphate hydrolases"/>
    <property type="match status" value="3"/>
</dbReference>
<dbReference type="InterPro" id="IPR014016">
    <property type="entry name" value="UvrD-like_ATP-bd"/>
</dbReference>
<dbReference type="GO" id="GO:0000725">
    <property type="term" value="P:recombinational repair"/>
    <property type="evidence" value="ECO:0007669"/>
    <property type="project" value="TreeGrafter"/>
</dbReference>
<comment type="similarity">
    <text evidence="1">Belongs to the helicase family. UvrD subfamily.</text>
</comment>
<dbReference type="InterPro" id="IPR013986">
    <property type="entry name" value="DExx_box_DNA_helicase_dom_sf"/>
</dbReference>
<dbReference type="PROSITE" id="PS51217">
    <property type="entry name" value="UVRD_HELICASE_CTER"/>
    <property type="match status" value="1"/>
</dbReference>
<dbReference type="InterPro" id="IPR002121">
    <property type="entry name" value="HRDC_dom"/>
</dbReference>
<dbReference type="InterPro" id="IPR014017">
    <property type="entry name" value="DNA_helicase_UvrD-like_C"/>
</dbReference>
<dbReference type="Pfam" id="PF00580">
    <property type="entry name" value="UvrD-helicase"/>
    <property type="match status" value="1"/>
</dbReference>
<keyword evidence="2 10" id="KW-0547">Nucleotide-binding</keyword>
<evidence type="ECO:0000259" key="12">
    <source>
        <dbReference type="PROSITE" id="PS51198"/>
    </source>
</evidence>
<keyword evidence="5 10" id="KW-0067">ATP-binding</keyword>
<feature type="domain" description="UvrD-like helicase C-terminal" evidence="13">
    <location>
        <begin position="279"/>
        <end position="658"/>
    </location>
</feature>
<protein>
    <recommendedName>
        <fullName evidence="8">DNA 3'-5' helicase</fullName>
        <ecNumber evidence="8">5.6.2.4</ecNumber>
    </recommendedName>
</protein>
<evidence type="ECO:0000259" key="11">
    <source>
        <dbReference type="PROSITE" id="PS50967"/>
    </source>
</evidence>
<dbReference type="PROSITE" id="PS50967">
    <property type="entry name" value="HRDC"/>
    <property type="match status" value="1"/>
</dbReference>
<keyword evidence="4 10" id="KW-0347">Helicase</keyword>
<name>A0AAE9Y350_9ACTN</name>
<dbReference type="GO" id="GO:0043138">
    <property type="term" value="F:3'-5' DNA helicase activity"/>
    <property type="evidence" value="ECO:0007669"/>
    <property type="project" value="UniProtKB-EC"/>
</dbReference>
<dbReference type="EMBL" id="CP116942">
    <property type="protein sequence ID" value="WCO65465.1"/>
    <property type="molecule type" value="Genomic_DNA"/>
</dbReference>
<keyword evidence="15" id="KW-1185">Reference proteome</keyword>
<dbReference type="SMART" id="SM00341">
    <property type="entry name" value="HRDC"/>
    <property type="match status" value="1"/>
</dbReference>
<evidence type="ECO:0000256" key="8">
    <source>
        <dbReference type="ARBA" id="ARBA00034808"/>
    </source>
</evidence>
<dbReference type="Pfam" id="PF00570">
    <property type="entry name" value="HRDC"/>
    <property type="match status" value="1"/>
</dbReference>
<dbReference type="KEGG" id="ima:PO878_13260"/>
<evidence type="ECO:0000313" key="14">
    <source>
        <dbReference type="EMBL" id="WCO65465.1"/>
    </source>
</evidence>
<dbReference type="PANTHER" id="PTHR11070:SF69">
    <property type="entry name" value="ATP-DEPENDENT DNA HELICASE UVRD2"/>
    <property type="match status" value="1"/>
</dbReference>
<evidence type="ECO:0000256" key="1">
    <source>
        <dbReference type="ARBA" id="ARBA00009922"/>
    </source>
</evidence>
<evidence type="ECO:0000259" key="13">
    <source>
        <dbReference type="PROSITE" id="PS51217"/>
    </source>
</evidence>
<dbReference type="SUPFAM" id="SSF52540">
    <property type="entry name" value="P-loop containing nucleoside triphosphate hydrolases"/>
    <property type="match status" value="1"/>
</dbReference>
<dbReference type="GO" id="GO:0003677">
    <property type="term" value="F:DNA binding"/>
    <property type="evidence" value="ECO:0007669"/>
    <property type="project" value="UniProtKB-KW"/>
</dbReference>
<dbReference type="InterPro" id="IPR010997">
    <property type="entry name" value="HRDC-like_sf"/>
</dbReference>
<evidence type="ECO:0000256" key="4">
    <source>
        <dbReference type="ARBA" id="ARBA00022806"/>
    </source>
</evidence>
<evidence type="ECO:0000256" key="7">
    <source>
        <dbReference type="ARBA" id="ARBA00034617"/>
    </source>
</evidence>
<evidence type="ECO:0000256" key="6">
    <source>
        <dbReference type="ARBA" id="ARBA00023235"/>
    </source>
</evidence>
<dbReference type="InterPro" id="IPR000212">
    <property type="entry name" value="DNA_helicase_UvrD/REP"/>
</dbReference>
<feature type="binding site" evidence="10">
    <location>
        <begin position="29"/>
        <end position="36"/>
    </location>
    <ligand>
        <name>ATP</name>
        <dbReference type="ChEBI" id="CHEBI:30616"/>
    </ligand>
</feature>
<evidence type="ECO:0000256" key="9">
    <source>
        <dbReference type="ARBA" id="ARBA00048988"/>
    </source>
</evidence>
<dbReference type="Pfam" id="PF13361">
    <property type="entry name" value="UvrD_C"/>
    <property type="match status" value="2"/>
</dbReference>
<evidence type="ECO:0000256" key="5">
    <source>
        <dbReference type="ARBA" id="ARBA00022840"/>
    </source>
</evidence>
<dbReference type="CDD" id="cd17932">
    <property type="entry name" value="DEXQc_UvrD"/>
    <property type="match status" value="1"/>
</dbReference>
<comment type="catalytic activity">
    <reaction evidence="9">
        <text>ATP + H2O = ADP + phosphate + H(+)</text>
        <dbReference type="Rhea" id="RHEA:13065"/>
        <dbReference type="ChEBI" id="CHEBI:15377"/>
        <dbReference type="ChEBI" id="CHEBI:15378"/>
        <dbReference type="ChEBI" id="CHEBI:30616"/>
        <dbReference type="ChEBI" id="CHEBI:43474"/>
        <dbReference type="ChEBI" id="CHEBI:456216"/>
        <dbReference type="EC" id="5.6.2.4"/>
    </reaction>
</comment>
<proteinExistence type="inferred from homology"/>
<keyword evidence="6" id="KW-0413">Isomerase</keyword>
<dbReference type="GO" id="GO:0005524">
    <property type="term" value="F:ATP binding"/>
    <property type="evidence" value="ECO:0007669"/>
    <property type="project" value="UniProtKB-UniRule"/>
</dbReference>
<dbReference type="AlphaFoldDB" id="A0AAE9Y350"/>
<reference evidence="14" key="1">
    <citation type="submission" date="2023-01" db="EMBL/GenBank/DDBJ databases">
        <title>The diversity of Class Acidimicrobiia in South China Sea sediment environments and the proposal of Iamia marina sp. nov., a novel species of the genus Iamia.</title>
        <authorList>
            <person name="He Y."/>
            <person name="Tian X."/>
        </authorList>
    </citation>
    <scope>NUCLEOTIDE SEQUENCE</scope>
    <source>
        <strain evidence="14">DSM 19957</strain>
    </source>
</reference>